<evidence type="ECO:0000313" key="1">
    <source>
        <dbReference type="EMBL" id="EDP12299.1"/>
    </source>
</evidence>
<name>A8R7X6_9FIRM</name>
<dbReference type="AlphaFoldDB" id="A8R7X6"/>
<dbReference type="EMBL" id="ABAW02000008">
    <property type="protein sequence ID" value="EDP12299.1"/>
    <property type="molecule type" value="Genomic_DNA"/>
</dbReference>
<comment type="caution">
    <text evidence="1">The sequence shown here is derived from an EMBL/GenBank/DDBJ whole genome shotgun (WGS) entry which is preliminary data.</text>
</comment>
<organism evidence="1 2">
    <name type="scientific">Amedibacillus dolichus DSM 3991</name>
    <dbReference type="NCBI Taxonomy" id="428127"/>
    <lineage>
        <taxon>Bacteria</taxon>
        <taxon>Bacillati</taxon>
        <taxon>Bacillota</taxon>
        <taxon>Erysipelotrichia</taxon>
        <taxon>Erysipelotrichales</taxon>
        <taxon>Erysipelotrichaceae</taxon>
        <taxon>Amedibacillus</taxon>
    </lineage>
</organism>
<protein>
    <submittedName>
        <fullName evidence="1">Uncharacterized protein</fullName>
    </submittedName>
</protein>
<accession>A8R7X6</accession>
<dbReference type="Proteomes" id="UP000004090">
    <property type="component" value="Unassembled WGS sequence"/>
</dbReference>
<evidence type="ECO:0000313" key="2">
    <source>
        <dbReference type="Proteomes" id="UP000004090"/>
    </source>
</evidence>
<sequence>MALVVLRNAECASASSAVVKVNTVACLQTFDVHRSVSFLCTVLAVCFFQPSCLKMAS</sequence>
<dbReference type="HOGENOM" id="CLU_2989951_0_0_9"/>
<proteinExistence type="predicted"/>
<reference evidence="1 2" key="2">
    <citation type="submission" date="2007-09" db="EMBL/GenBank/DDBJ databases">
        <authorList>
            <person name="Fulton L."/>
            <person name="Clifton S."/>
            <person name="Fulton B."/>
            <person name="Xu J."/>
            <person name="Minx P."/>
            <person name="Pepin K.H."/>
            <person name="Johnson M."/>
            <person name="Thiruvilangam P."/>
            <person name="Bhonagiri V."/>
            <person name="Nash W.E."/>
            <person name="Mardis E.R."/>
            <person name="Wilson R.K."/>
        </authorList>
    </citation>
    <scope>NUCLEOTIDE SEQUENCE [LARGE SCALE GENOMIC DNA]</scope>
    <source>
        <strain evidence="1 2">DSM 3991</strain>
    </source>
</reference>
<reference evidence="1 2" key="1">
    <citation type="submission" date="2007-09" db="EMBL/GenBank/DDBJ databases">
        <title>Draft genome sequence of Eubacterium dolichum (DSM 3991).</title>
        <authorList>
            <person name="Sudarsanam P."/>
            <person name="Ley R."/>
            <person name="Guruge J."/>
            <person name="Turnbaugh P.J."/>
            <person name="Mahowald M."/>
            <person name="Liep D."/>
            <person name="Gordon J."/>
        </authorList>
    </citation>
    <scope>NUCLEOTIDE SEQUENCE [LARGE SCALE GENOMIC DNA]</scope>
    <source>
        <strain evidence="1 2">DSM 3991</strain>
    </source>
</reference>
<gene>
    <name evidence="1" type="ORF">EUBDOL_00108</name>
</gene>